<dbReference type="InterPro" id="IPR024688">
    <property type="entry name" value="Mac_dom"/>
</dbReference>
<dbReference type="Proteomes" id="UP001321760">
    <property type="component" value="Unassembled WGS sequence"/>
</dbReference>
<reference evidence="5" key="2">
    <citation type="submission" date="2023-05" db="EMBL/GenBank/DDBJ databases">
        <authorList>
            <consortium name="Lawrence Berkeley National Laboratory"/>
            <person name="Steindorff A."/>
            <person name="Hensen N."/>
            <person name="Bonometti L."/>
            <person name="Westerberg I."/>
            <person name="Brannstrom I.O."/>
            <person name="Guillou S."/>
            <person name="Cros-Aarteil S."/>
            <person name="Calhoun S."/>
            <person name="Haridas S."/>
            <person name="Kuo A."/>
            <person name="Mondo S."/>
            <person name="Pangilinan J."/>
            <person name="Riley R."/>
            <person name="Labutti K."/>
            <person name="Andreopoulos B."/>
            <person name="Lipzen A."/>
            <person name="Chen C."/>
            <person name="Yanf M."/>
            <person name="Daum C."/>
            <person name="Ng V."/>
            <person name="Clum A."/>
            <person name="Ohm R."/>
            <person name="Martin F."/>
            <person name="Silar P."/>
            <person name="Natvig D."/>
            <person name="Lalanne C."/>
            <person name="Gautier V."/>
            <person name="Ament-Velasquez S.L."/>
            <person name="Kruys A."/>
            <person name="Hutchinson M.I."/>
            <person name="Powell A.J."/>
            <person name="Barry K."/>
            <person name="Miller A.N."/>
            <person name="Grigoriev I.V."/>
            <person name="Debuchy R."/>
            <person name="Gladieux P."/>
            <person name="Thoren M.H."/>
            <person name="Johannesson H."/>
        </authorList>
    </citation>
    <scope>NUCLEOTIDE SEQUENCE</scope>
    <source>
        <strain evidence="5">PSN243</strain>
    </source>
</reference>
<evidence type="ECO:0000313" key="6">
    <source>
        <dbReference type="Proteomes" id="UP001321760"/>
    </source>
</evidence>
<dbReference type="GO" id="GO:0008374">
    <property type="term" value="F:O-acyltransferase activity"/>
    <property type="evidence" value="ECO:0007669"/>
    <property type="project" value="TreeGrafter"/>
</dbReference>
<protein>
    <submittedName>
        <fullName evidence="5">Trimeric LpxA-like protein</fullName>
    </submittedName>
</protein>
<dbReference type="Gene3D" id="2.160.10.10">
    <property type="entry name" value="Hexapeptide repeat proteins"/>
    <property type="match status" value="1"/>
</dbReference>
<keyword evidence="6" id="KW-1185">Reference proteome</keyword>
<name>A0AAV9GHP4_9PEZI</name>
<reference evidence="5" key="1">
    <citation type="journal article" date="2023" name="Mol. Phylogenet. Evol.">
        <title>Genome-scale phylogeny and comparative genomics of the fungal order Sordariales.</title>
        <authorList>
            <person name="Hensen N."/>
            <person name="Bonometti L."/>
            <person name="Westerberg I."/>
            <person name="Brannstrom I.O."/>
            <person name="Guillou S."/>
            <person name="Cros-Aarteil S."/>
            <person name="Calhoun S."/>
            <person name="Haridas S."/>
            <person name="Kuo A."/>
            <person name="Mondo S."/>
            <person name="Pangilinan J."/>
            <person name="Riley R."/>
            <person name="LaButti K."/>
            <person name="Andreopoulos B."/>
            <person name="Lipzen A."/>
            <person name="Chen C."/>
            <person name="Yan M."/>
            <person name="Daum C."/>
            <person name="Ng V."/>
            <person name="Clum A."/>
            <person name="Steindorff A."/>
            <person name="Ohm R.A."/>
            <person name="Martin F."/>
            <person name="Silar P."/>
            <person name="Natvig D.O."/>
            <person name="Lalanne C."/>
            <person name="Gautier V."/>
            <person name="Ament-Velasquez S.L."/>
            <person name="Kruys A."/>
            <person name="Hutchinson M.I."/>
            <person name="Powell A.J."/>
            <person name="Barry K."/>
            <person name="Miller A.N."/>
            <person name="Grigoriev I.V."/>
            <person name="Debuchy R."/>
            <person name="Gladieux P."/>
            <person name="Hiltunen Thoren M."/>
            <person name="Johannesson H."/>
        </authorList>
    </citation>
    <scope>NUCLEOTIDE SEQUENCE</scope>
    <source>
        <strain evidence="5">PSN243</strain>
    </source>
</reference>
<dbReference type="PANTHER" id="PTHR23416">
    <property type="entry name" value="SIALIC ACID SYNTHASE-RELATED"/>
    <property type="match status" value="1"/>
</dbReference>
<dbReference type="GO" id="GO:0016407">
    <property type="term" value="F:acetyltransferase activity"/>
    <property type="evidence" value="ECO:0007669"/>
    <property type="project" value="InterPro"/>
</dbReference>
<dbReference type="CDD" id="cd03357">
    <property type="entry name" value="LbH_MAT_GAT"/>
    <property type="match status" value="1"/>
</dbReference>
<dbReference type="SUPFAM" id="SSF51161">
    <property type="entry name" value="Trimeric LpxA-like enzymes"/>
    <property type="match status" value="1"/>
</dbReference>
<dbReference type="InterPro" id="IPR001451">
    <property type="entry name" value="Hexapep"/>
</dbReference>
<sequence>MTVSTQPDEEAIAFSKSLAHIPRPDTDNSTAYNQMISGMLYNCLAPELVTARHRARQITHNYNSHFPDTATPESLHSDRIQILTSLFGRVGKDPVVEAPLRVDYGCNISVGDNFYANFGLVVLDCALVRIGHRVLMGPGVSIFTATHEVGVQSRRDGLEYAVGVEIGDDCWIGGNVTIMPGVRIGKGCTIGAGSVVTRDVEEFSVAIGSPARVVKKVEAVPDL</sequence>
<gene>
    <name evidence="5" type="ORF">QBC34DRAFT_304339</name>
</gene>
<evidence type="ECO:0000256" key="1">
    <source>
        <dbReference type="ARBA" id="ARBA00007274"/>
    </source>
</evidence>
<comment type="caution">
    <text evidence="5">The sequence shown here is derived from an EMBL/GenBank/DDBJ whole genome shotgun (WGS) entry which is preliminary data.</text>
</comment>
<dbReference type="PANTHER" id="PTHR23416:SF23">
    <property type="entry name" value="ACETYLTRANSFERASE C18B11.09C-RELATED"/>
    <property type="match status" value="1"/>
</dbReference>
<evidence type="ECO:0000256" key="3">
    <source>
        <dbReference type="ARBA" id="ARBA00023315"/>
    </source>
</evidence>
<dbReference type="Pfam" id="PF12464">
    <property type="entry name" value="Mac"/>
    <property type="match status" value="1"/>
</dbReference>
<dbReference type="EMBL" id="MU865954">
    <property type="protein sequence ID" value="KAK4446827.1"/>
    <property type="molecule type" value="Genomic_DNA"/>
</dbReference>
<comment type="similarity">
    <text evidence="1">Belongs to the transferase hexapeptide repeat family.</text>
</comment>
<evidence type="ECO:0000256" key="2">
    <source>
        <dbReference type="ARBA" id="ARBA00022679"/>
    </source>
</evidence>
<keyword evidence="2" id="KW-0808">Transferase</keyword>
<dbReference type="AlphaFoldDB" id="A0AAV9GHP4"/>
<organism evidence="5 6">
    <name type="scientific">Podospora aff. communis PSN243</name>
    <dbReference type="NCBI Taxonomy" id="3040156"/>
    <lineage>
        <taxon>Eukaryota</taxon>
        <taxon>Fungi</taxon>
        <taxon>Dikarya</taxon>
        <taxon>Ascomycota</taxon>
        <taxon>Pezizomycotina</taxon>
        <taxon>Sordariomycetes</taxon>
        <taxon>Sordariomycetidae</taxon>
        <taxon>Sordariales</taxon>
        <taxon>Podosporaceae</taxon>
        <taxon>Podospora</taxon>
    </lineage>
</organism>
<evidence type="ECO:0000313" key="5">
    <source>
        <dbReference type="EMBL" id="KAK4446827.1"/>
    </source>
</evidence>
<dbReference type="SMART" id="SM01266">
    <property type="entry name" value="Mac"/>
    <property type="match status" value="1"/>
</dbReference>
<evidence type="ECO:0000259" key="4">
    <source>
        <dbReference type="SMART" id="SM01266"/>
    </source>
</evidence>
<dbReference type="InterPro" id="IPR051159">
    <property type="entry name" value="Hexapeptide_acetyltransf"/>
</dbReference>
<proteinExistence type="inferred from homology"/>
<dbReference type="FunFam" id="2.160.10.10:FF:000025">
    <property type="entry name" value="Hexapeptide-repeat containing-acetyltransferase"/>
    <property type="match status" value="1"/>
</dbReference>
<dbReference type="InterPro" id="IPR011004">
    <property type="entry name" value="Trimer_LpxA-like_sf"/>
</dbReference>
<keyword evidence="3" id="KW-0012">Acyltransferase</keyword>
<dbReference type="Pfam" id="PF00132">
    <property type="entry name" value="Hexapep"/>
    <property type="match status" value="1"/>
</dbReference>
<feature type="domain" description="Maltose/galactoside acetyltransferase" evidence="4">
    <location>
        <begin position="32"/>
        <end position="92"/>
    </location>
</feature>
<accession>A0AAV9GHP4</accession>